<keyword evidence="6" id="KW-1185">Reference proteome</keyword>
<feature type="domain" description="HTH arsR-type" evidence="4">
    <location>
        <begin position="1"/>
        <end position="94"/>
    </location>
</feature>
<keyword evidence="2" id="KW-0238">DNA-binding</keyword>
<dbReference type="OrthoDB" id="9798835at2"/>
<evidence type="ECO:0000256" key="1">
    <source>
        <dbReference type="ARBA" id="ARBA00023015"/>
    </source>
</evidence>
<dbReference type="Gene3D" id="1.10.10.10">
    <property type="entry name" value="Winged helix-like DNA-binding domain superfamily/Winged helix DNA-binding domain"/>
    <property type="match status" value="1"/>
</dbReference>
<dbReference type="InterPro" id="IPR036390">
    <property type="entry name" value="WH_DNA-bd_sf"/>
</dbReference>
<dbReference type="GO" id="GO:0003677">
    <property type="term" value="F:DNA binding"/>
    <property type="evidence" value="ECO:0007669"/>
    <property type="project" value="UniProtKB-KW"/>
</dbReference>
<dbReference type="InterPro" id="IPR051081">
    <property type="entry name" value="HTH_MetalResp_TranReg"/>
</dbReference>
<keyword evidence="3" id="KW-0804">Transcription</keyword>
<dbReference type="NCBIfam" id="NF033788">
    <property type="entry name" value="HTH_metalloreg"/>
    <property type="match status" value="1"/>
</dbReference>
<dbReference type="AlphaFoldDB" id="A0A1S6QHG1"/>
<dbReference type="PRINTS" id="PR00778">
    <property type="entry name" value="HTHARSR"/>
</dbReference>
<dbReference type="Pfam" id="PF01022">
    <property type="entry name" value="HTH_5"/>
    <property type="match status" value="1"/>
</dbReference>
<dbReference type="SUPFAM" id="SSF46785">
    <property type="entry name" value="Winged helix' DNA-binding domain"/>
    <property type="match status" value="1"/>
</dbReference>
<dbReference type="InterPro" id="IPR011991">
    <property type="entry name" value="ArsR-like_HTH"/>
</dbReference>
<organism evidence="5 6">
    <name type="scientific">Lentilactobacillus curieae</name>
    <dbReference type="NCBI Taxonomy" id="1138822"/>
    <lineage>
        <taxon>Bacteria</taxon>
        <taxon>Bacillati</taxon>
        <taxon>Bacillota</taxon>
        <taxon>Bacilli</taxon>
        <taxon>Lactobacillales</taxon>
        <taxon>Lactobacillaceae</taxon>
        <taxon>Lentilactobacillus</taxon>
    </lineage>
</organism>
<evidence type="ECO:0000313" key="6">
    <source>
        <dbReference type="Proteomes" id="UP000030361"/>
    </source>
</evidence>
<accession>A0A1S6QHG1</accession>
<dbReference type="InterPro" id="IPR036388">
    <property type="entry name" value="WH-like_DNA-bd_sf"/>
</dbReference>
<dbReference type="EMBL" id="CP018906">
    <property type="protein sequence ID" value="AQW21042.1"/>
    <property type="molecule type" value="Genomic_DNA"/>
</dbReference>
<dbReference type="InterPro" id="IPR001845">
    <property type="entry name" value="HTH_ArsR_DNA-bd_dom"/>
</dbReference>
<dbReference type="RefSeq" id="WP_035166396.1">
    <property type="nucleotide sequence ID" value="NZ_CP018906.1"/>
</dbReference>
<reference evidence="5 6" key="1">
    <citation type="journal article" date="2015" name="Genome Announc.">
        <title>Genome Sequence of Lactobacillus curieae CCTCC M 2011381T, a Novel Producer of Gamma-aminobutyric Acid.</title>
        <authorList>
            <person name="Wang Y."/>
            <person name="Wang Y."/>
            <person name="Lang C."/>
            <person name="Wei D."/>
            <person name="Xu P."/>
            <person name="Xie J."/>
        </authorList>
    </citation>
    <scope>NUCLEOTIDE SEQUENCE [LARGE SCALE GENOMIC DNA]</scope>
    <source>
        <strain evidence="5 6">CCTCC M 2011381</strain>
    </source>
</reference>
<keyword evidence="1" id="KW-0805">Transcription regulation</keyword>
<gene>
    <name evidence="5" type="ORF">PL11_003455</name>
</gene>
<proteinExistence type="predicted"/>
<dbReference type="KEGG" id="lcu:PL11_003455"/>
<evidence type="ECO:0000256" key="2">
    <source>
        <dbReference type="ARBA" id="ARBA00023125"/>
    </source>
</evidence>
<dbReference type="PANTHER" id="PTHR33154">
    <property type="entry name" value="TRANSCRIPTIONAL REGULATOR, ARSR FAMILY"/>
    <property type="match status" value="1"/>
</dbReference>
<dbReference type="PANTHER" id="PTHR33154:SF18">
    <property type="entry name" value="ARSENICAL RESISTANCE OPERON REPRESSOR"/>
    <property type="match status" value="1"/>
</dbReference>
<sequence length="94" mass="10763">MDEEQSRKLYHITRALNNPIRLQILYSLLNNGHQNVTALVNQVKVSQPAVSHHIRILADSALVCFHTHGKEKFFDLADDHVKQILEILSSHLTE</sequence>
<evidence type="ECO:0000256" key="3">
    <source>
        <dbReference type="ARBA" id="ARBA00023163"/>
    </source>
</evidence>
<evidence type="ECO:0000313" key="5">
    <source>
        <dbReference type="EMBL" id="AQW21042.1"/>
    </source>
</evidence>
<name>A0A1S6QHG1_9LACO</name>
<dbReference type="Proteomes" id="UP000030361">
    <property type="component" value="Chromosome"/>
</dbReference>
<dbReference type="eggNOG" id="COG0640">
    <property type="taxonomic scope" value="Bacteria"/>
</dbReference>
<evidence type="ECO:0000259" key="4">
    <source>
        <dbReference type="PROSITE" id="PS50987"/>
    </source>
</evidence>
<protein>
    <submittedName>
        <fullName evidence="5">Transcriptional regulator</fullName>
    </submittedName>
</protein>
<dbReference type="CDD" id="cd00090">
    <property type="entry name" value="HTH_ARSR"/>
    <property type="match status" value="1"/>
</dbReference>
<dbReference type="PROSITE" id="PS50987">
    <property type="entry name" value="HTH_ARSR_2"/>
    <property type="match status" value="1"/>
</dbReference>
<dbReference type="SMART" id="SM00418">
    <property type="entry name" value="HTH_ARSR"/>
    <property type="match status" value="1"/>
</dbReference>
<dbReference type="GO" id="GO:0003700">
    <property type="term" value="F:DNA-binding transcription factor activity"/>
    <property type="evidence" value="ECO:0007669"/>
    <property type="project" value="InterPro"/>
</dbReference>